<sequence>MEFPQVNMARKAFLSGKTLPQEFRRKQLVKLVECLDDPKNRGRICEAVYKDMRKSTFDATMSEIIYSALTSARLVLLRTTAFAVSESRKFSFATPKRYLLSDEKDLWIEPTFIGNIKRDDILMDGEIFGPILAFVTVNSSDEAIDFINSTERPLALHRLSSAIRWDWPIRNGLLPWETLDKNVFSPKGCG</sequence>
<dbReference type="InterPro" id="IPR015590">
    <property type="entry name" value="Aldehyde_DH_dom"/>
</dbReference>
<dbReference type="AlphaFoldDB" id="A0A8J2JF95"/>
<comment type="caution">
    <text evidence="3">The sequence shown here is derived from an EMBL/GenBank/DDBJ whole genome shotgun (WGS) entry which is preliminary data.</text>
</comment>
<dbReference type="OrthoDB" id="440325at2759"/>
<dbReference type="GO" id="GO:0004029">
    <property type="term" value="F:aldehyde dehydrogenase (NAD+) activity"/>
    <property type="evidence" value="ECO:0007669"/>
    <property type="project" value="TreeGrafter"/>
</dbReference>
<organism evidence="3 4">
    <name type="scientific">Allacma fusca</name>
    <dbReference type="NCBI Taxonomy" id="39272"/>
    <lineage>
        <taxon>Eukaryota</taxon>
        <taxon>Metazoa</taxon>
        <taxon>Ecdysozoa</taxon>
        <taxon>Arthropoda</taxon>
        <taxon>Hexapoda</taxon>
        <taxon>Collembola</taxon>
        <taxon>Symphypleona</taxon>
        <taxon>Sminthuridae</taxon>
        <taxon>Allacma</taxon>
    </lineage>
</organism>
<dbReference type="InterPro" id="IPR012394">
    <property type="entry name" value="Aldehyde_DH_NAD(P)"/>
</dbReference>
<evidence type="ECO:0000256" key="1">
    <source>
        <dbReference type="ARBA" id="ARBA00023002"/>
    </source>
</evidence>
<reference evidence="3" key="1">
    <citation type="submission" date="2021-06" db="EMBL/GenBank/DDBJ databases">
        <authorList>
            <person name="Hodson N. C."/>
            <person name="Mongue J. A."/>
            <person name="Jaron S. K."/>
        </authorList>
    </citation>
    <scope>NUCLEOTIDE SEQUENCE</scope>
</reference>
<dbReference type="Pfam" id="PF00171">
    <property type="entry name" value="Aldedh"/>
    <property type="match status" value="1"/>
</dbReference>
<dbReference type="PANTHER" id="PTHR43570">
    <property type="entry name" value="ALDEHYDE DEHYDROGENASE"/>
    <property type="match status" value="1"/>
</dbReference>
<evidence type="ECO:0000313" key="3">
    <source>
        <dbReference type="EMBL" id="CAG7719346.1"/>
    </source>
</evidence>
<gene>
    <name evidence="3" type="ORF">AFUS01_LOCUS8677</name>
</gene>
<dbReference type="Proteomes" id="UP000708208">
    <property type="component" value="Unassembled WGS sequence"/>
</dbReference>
<protein>
    <recommendedName>
        <fullName evidence="2">Aldehyde dehydrogenase domain-containing protein</fullName>
    </recommendedName>
</protein>
<evidence type="ECO:0000313" key="4">
    <source>
        <dbReference type="Proteomes" id="UP000708208"/>
    </source>
</evidence>
<evidence type="ECO:0000259" key="2">
    <source>
        <dbReference type="Pfam" id="PF00171"/>
    </source>
</evidence>
<keyword evidence="4" id="KW-1185">Reference proteome</keyword>
<keyword evidence="1" id="KW-0560">Oxidoreductase</keyword>
<dbReference type="EMBL" id="CAJVCH010060637">
    <property type="protein sequence ID" value="CAG7719346.1"/>
    <property type="molecule type" value="Genomic_DNA"/>
</dbReference>
<name>A0A8J2JF95_9HEXA</name>
<accession>A0A8J2JF95</accession>
<dbReference type="GO" id="GO:0006081">
    <property type="term" value="P:aldehyde metabolic process"/>
    <property type="evidence" value="ECO:0007669"/>
    <property type="project" value="InterPro"/>
</dbReference>
<dbReference type="GO" id="GO:0005737">
    <property type="term" value="C:cytoplasm"/>
    <property type="evidence" value="ECO:0007669"/>
    <property type="project" value="TreeGrafter"/>
</dbReference>
<dbReference type="PANTHER" id="PTHR43570:SF16">
    <property type="entry name" value="ALDEHYDE DEHYDROGENASE TYPE III, ISOFORM Q"/>
    <property type="match status" value="1"/>
</dbReference>
<feature type="domain" description="Aldehyde dehydrogenase" evidence="2">
    <location>
        <begin position="102"/>
        <end position="154"/>
    </location>
</feature>
<proteinExistence type="predicted"/>